<dbReference type="Proteomes" id="UP000076449">
    <property type="component" value="Chromosome I"/>
</dbReference>
<name>A0A161ZJ37_PENCH</name>
<organism evidence="2">
    <name type="scientific">Penicillium chrysogenum</name>
    <name type="common">Penicillium notatum</name>
    <dbReference type="NCBI Taxonomy" id="5076"/>
    <lineage>
        <taxon>Eukaryota</taxon>
        <taxon>Fungi</taxon>
        <taxon>Dikarya</taxon>
        <taxon>Ascomycota</taxon>
        <taxon>Pezizomycotina</taxon>
        <taxon>Eurotiomycetes</taxon>
        <taxon>Eurotiomycetidae</taxon>
        <taxon>Eurotiales</taxon>
        <taxon>Aspergillaceae</taxon>
        <taxon>Penicillium</taxon>
        <taxon>Penicillium chrysogenum species complex</taxon>
    </lineage>
</organism>
<reference evidence="2" key="1">
    <citation type="journal article" date="2014" name="Genome Announc.">
        <title>Complete sequencing and chromosome-scale genome assembly of the industrial progenitor strain P2niaD18 from the penicillin producer Penicillium chrysogenum.</title>
        <authorList>
            <person name="Specht T."/>
            <person name="Dahlmann T.A."/>
            <person name="Zadra I."/>
            <person name="Kurnsteiner H."/>
            <person name="Kuck U."/>
        </authorList>
    </citation>
    <scope>NUCLEOTIDE SEQUENCE [LARGE SCALE GENOMIC DNA]</scope>
    <source>
        <strain evidence="2">P2niaD18</strain>
    </source>
</reference>
<dbReference type="AlphaFoldDB" id="A0A161ZJ37"/>
<evidence type="ECO:0000256" key="1">
    <source>
        <dbReference type="SAM" id="MobiDB-lite"/>
    </source>
</evidence>
<feature type="region of interest" description="Disordered" evidence="1">
    <location>
        <begin position="86"/>
        <end position="108"/>
    </location>
</feature>
<accession>A0A161ZJ37</accession>
<feature type="region of interest" description="Disordered" evidence="1">
    <location>
        <begin position="29"/>
        <end position="51"/>
    </location>
</feature>
<protein>
    <submittedName>
        <fullName evidence="2">Uncharacterized protein</fullName>
    </submittedName>
</protein>
<evidence type="ECO:0000313" key="2">
    <source>
        <dbReference type="EMBL" id="KZN92317.1"/>
    </source>
</evidence>
<gene>
    <name evidence="2" type="ORF">EN45_024710</name>
</gene>
<sequence length="211" mass="24401">MTTEGSFSQQPSTLGDPMKISSLLNHQTLSWHHHPPPSSHKGTQDPGSALFMAVNPSASSVHESGAHTESLNLQYQEQVPFSDIHAHSSNPIKRGITKSQSPSHRRPSRKVYNEEEVYFIWYYRVILRHKWPDVLESFNRQFTSRPRRGYQGLQCKLQRFIQQKKSPARPKKWQDRAYGEKAGDNLRYPWMWEASKTPGSQFKGMPRTKDI</sequence>
<feature type="compositionally biased region" description="Polar residues" evidence="1">
    <location>
        <begin position="87"/>
        <end position="102"/>
    </location>
</feature>
<dbReference type="PhylomeDB" id="A0A161ZJ37"/>
<proteinExistence type="predicted"/>
<dbReference type="EMBL" id="CM002798">
    <property type="protein sequence ID" value="KZN92317.1"/>
    <property type="molecule type" value="Genomic_DNA"/>
</dbReference>